<proteinExistence type="predicted"/>
<name>A0A502GC37_9GAMM</name>
<reference evidence="1 2" key="1">
    <citation type="journal article" date="2019" name="Environ. Microbiol.">
        <title>Species interactions and distinct microbial communities in high Arctic permafrost affected cryosols are associated with the CH4 and CO2 gas fluxes.</title>
        <authorList>
            <person name="Altshuler I."/>
            <person name="Hamel J."/>
            <person name="Turney S."/>
            <person name="Magnuson E."/>
            <person name="Levesque R."/>
            <person name="Greer C."/>
            <person name="Whyte L.G."/>
        </authorList>
    </citation>
    <scope>NUCLEOTIDE SEQUENCE [LARGE SCALE GENOMIC DNA]</scope>
    <source>
        <strain evidence="1 2">E4</strain>
    </source>
</reference>
<gene>
    <name evidence="1" type="ORF">EAH77_16950</name>
</gene>
<comment type="caution">
    <text evidence="1">The sequence shown here is derived from an EMBL/GenBank/DDBJ whole genome shotgun (WGS) entry which is preliminary data.</text>
</comment>
<dbReference type="EMBL" id="RCZD01000009">
    <property type="protein sequence ID" value="TPG59301.1"/>
    <property type="molecule type" value="Genomic_DNA"/>
</dbReference>
<dbReference type="OrthoDB" id="9151203at2"/>
<dbReference type="Proteomes" id="UP000317663">
    <property type="component" value="Unassembled WGS sequence"/>
</dbReference>
<accession>A0A502GC37</accession>
<sequence length="609" mass="66525">MLDQQIRNFLQNTGAKLVLVSYSPTGGGHTARLLNIIHMALETHSLPQHSMVILHIPCIWENTPRPVALKTLSQALIDKGIPVWLAESDKAIYGYLNKETGGSDDASILQRISHFPQRNASATHNAGTSASVSSLRDCLAYKPGMEFTALPVISAKDLMSSISRLFPREVMENRCYVLTDMDPYLQKAAALHGVPGKRRVDQQNHAILLNLTDSELNLLPKYALLAKVLGGTRESVSHIALGGKNTLNSLTQITGELKIYSGTPKAIARAKVAELLMSFALDPLTINEKLKPGAPPFSGVIAGNNLRYGGAATHIIYVYAHKKTSLIAASVWENIKKNEPAFSTALFLFCGPNAVGKYNAMHLAYIADADGITTAGAGTVGEFTYLRKVAGCGSRLLILPIEGHNEQEANADYISGEPGIKAFVVRTLEKEQLSATVSRFVNSASKYKEAPMTMHEFFAAISDSSSYVQQGKDILFSATPDPDFSNIEKIEQLMNQSALLRATRKYLKLVFQGLSATEQTVNHPIVIQMKESNGKNHVFENVKQFNYALNSNAELGRIIEMPAGEDIGQMPLLQEVKRHFSCLVHSGRADAPLGNKLKEQFGEFMVTGF</sequence>
<dbReference type="RefSeq" id="WP_140473969.1">
    <property type="nucleotide sequence ID" value="NZ_RCZD01000009.1"/>
</dbReference>
<protein>
    <submittedName>
        <fullName evidence="1">Uncharacterized protein</fullName>
    </submittedName>
</protein>
<dbReference type="AlphaFoldDB" id="A0A502GC37"/>
<evidence type="ECO:0000313" key="1">
    <source>
        <dbReference type="EMBL" id="TPG59301.1"/>
    </source>
</evidence>
<organism evidence="1 2">
    <name type="scientific">Ewingella americana</name>
    <dbReference type="NCBI Taxonomy" id="41202"/>
    <lineage>
        <taxon>Bacteria</taxon>
        <taxon>Pseudomonadati</taxon>
        <taxon>Pseudomonadota</taxon>
        <taxon>Gammaproteobacteria</taxon>
        <taxon>Enterobacterales</taxon>
        <taxon>Yersiniaceae</taxon>
        <taxon>Ewingella</taxon>
    </lineage>
</organism>
<evidence type="ECO:0000313" key="2">
    <source>
        <dbReference type="Proteomes" id="UP000317663"/>
    </source>
</evidence>
<keyword evidence="2" id="KW-1185">Reference proteome</keyword>
<dbReference type="Gene3D" id="3.40.50.2000">
    <property type="entry name" value="Glycogen Phosphorylase B"/>
    <property type="match status" value="1"/>
</dbReference>